<sequence length="69" mass="7975">NFSKRFGQTNETRVQEGIFLSKKKSEERIPAHTVMVSYIIDEYPVGQKLDLFSASKELLVIQLEWTNVS</sequence>
<accession>A0AAN8P581</accession>
<feature type="non-terminal residue" evidence="1">
    <location>
        <position position="69"/>
    </location>
</feature>
<name>A0AAN8P581_POLSC</name>
<gene>
    <name evidence="1" type="ORF">RUM43_013326</name>
</gene>
<proteinExistence type="predicted"/>
<dbReference type="Proteomes" id="UP001372834">
    <property type="component" value="Unassembled WGS sequence"/>
</dbReference>
<evidence type="ECO:0000313" key="2">
    <source>
        <dbReference type="Proteomes" id="UP001372834"/>
    </source>
</evidence>
<dbReference type="EMBL" id="JAWJWE010000007">
    <property type="protein sequence ID" value="KAK6632558.1"/>
    <property type="molecule type" value="Genomic_DNA"/>
</dbReference>
<reference evidence="1 2" key="1">
    <citation type="submission" date="2023-10" db="EMBL/GenBank/DDBJ databases">
        <title>Genomes of two closely related lineages of the louse Polyplax serrata with different host specificities.</title>
        <authorList>
            <person name="Martinu J."/>
            <person name="Tarabai H."/>
            <person name="Stefka J."/>
            <person name="Hypsa V."/>
        </authorList>
    </citation>
    <scope>NUCLEOTIDE SEQUENCE [LARGE SCALE GENOMIC DNA]</scope>
    <source>
        <strain evidence="1">HR10_N</strain>
    </source>
</reference>
<protein>
    <submittedName>
        <fullName evidence="1">Uncharacterized protein</fullName>
    </submittedName>
</protein>
<organism evidence="1 2">
    <name type="scientific">Polyplax serrata</name>
    <name type="common">Common mouse louse</name>
    <dbReference type="NCBI Taxonomy" id="468196"/>
    <lineage>
        <taxon>Eukaryota</taxon>
        <taxon>Metazoa</taxon>
        <taxon>Ecdysozoa</taxon>
        <taxon>Arthropoda</taxon>
        <taxon>Hexapoda</taxon>
        <taxon>Insecta</taxon>
        <taxon>Pterygota</taxon>
        <taxon>Neoptera</taxon>
        <taxon>Paraneoptera</taxon>
        <taxon>Psocodea</taxon>
        <taxon>Troctomorpha</taxon>
        <taxon>Phthiraptera</taxon>
        <taxon>Anoplura</taxon>
        <taxon>Polyplacidae</taxon>
        <taxon>Polyplax</taxon>
    </lineage>
</organism>
<dbReference type="AlphaFoldDB" id="A0AAN8P581"/>
<feature type="non-terminal residue" evidence="1">
    <location>
        <position position="1"/>
    </location>
</feature>
<comment type="caution">
    <text evidence="1">The sequence shown here is derived from an EMBL/GenBank/DDBJ whole genome shotgun (WGS) entry which is preliminary data.</text>
</comment>
<evidence type="ECO:0000313" key="1">
    <source>
        <dbReference type="EMBL" id="KAK6632558.1"/>
    </source>
</evidence>